<sequence length="66" mass="7456">MSNSRRFFALNTPHIFRSDTEDIRGANLSSSLSRELFCSCRAALLMNINSSISSPEFKLFLLEALK</sequence>
<protein>
    <submittedName>
        <fullName evidence="1">Uncharacterized protein</fullName>
    </submittedName>
</protein>
<organism evidence="1 2">
    <name type="scientific">Desulfitobacterium hafniense DP7</name>
    <dbReference type="NCBI Taxonomy" id="537010"/>
    <lineage>
        <taxon>Bacteria</taxon>
        <taxon>Bacillati</taxon>
        <taxon>Bacillota</taxon>
        <taxon>Clostridia</taxon>
        <taxon>Eubacteriales</taxon>
        <taxon>Desulfitobacteriaceae</taxon>
        <taxon>Desulfitobacterium</taxon>
    </lineage>
</organism>
<comment type="caution">
    <text evidence="1">The sequence shown here is derived from an EMBL/GenBank/DDBJ whole genome shotgun (WGS) entry which is preliminary data.</text>
</comment>
<dbReference type="HOGENOM" id="CLU_2824070_0_0_9"/>
<proteinExistence type="predicted"/>
<dbReference type="EMBL" id="AFZX01000093">
    <property type="protein sequence ID" value="EHL05705.1"/>
    <property type="molecule type" value="Genomic_DNA"/>
</dbReference>
<evidence type="ECO:0000313" key="2">
    <source>
        <dbReference type="Proteomes" id="UP000004416"/>
    </source>
</evidence>
<dbReference type="Proteomes" id="UP000004416">
    <property type="component" value="Unassembled WGS sequence"/>
</dbReference>
<accession>G9XRM3</accession>
<evidence type="ECO:0000313" key="1">
    <source>
        <dbReference type="EMBL" id="EHL05705.1"/>
    </source>
</evidence>
<name>G9XRM3_DESHA</name>
<gene>
    <name evidence="1" type="ORF">HMPREF0322_03621</name>
</gene>
<dbReference type="AlphaFoldDB" id="G9XRM3"/>
<reference evidence="1 2" key="1">
    <citation type="submission" date="2011-08" db="EMBL/GenBank/DDBJ databases">
        <authorList>
            <person name="Weinstock G."/>
            <person name="Sodergren E."/>
            <person name="Clifton S."/>
            <person name="Fulton L."/>
            <person name="Fulton B."/>
            <person name="Courtney L."/>
            <person name="Fronick C."/>
            <person name="Harrison M."/>
            <person name="Strong C."/>
            <person name="Farmer C."/>
            <person name="Delahaunty K."/>
            <person name="Markovic C."/>
            <person name="Hall O."/>
            <person name="Minx P."/>
            <person name="Tomlinson C."/>
            <person name="Mitreva M."/>
            <person name="Hou S."/>
            <person name="Chen J."/>
            <person name="Wollam A."/>
            <person name="Pepin K.H."/>
            <person name="Johnson M."/>
            <person name="Bhonagiri V."/>
            <person name="Zhang X."/>
            <person name="Suruliraj S."/>
            <person name="Warren W."/>
            <person name="Chinwalla A."/>
            <person name="Mardis E.R."/>
            <person name="Wilson R.K."/>
        </authorList>
    </citation>
    <scope>NUCLEOTIDE SEQUENCE [LARGE SCALE GENOMIC DNA]</scope>
    <source>
        <strain evidence="1 2">DP7</strain>
    </source>
</reference>